<dbReference type="PANTHER" id="PTHR43641:SF2">
    <property type="entry name" value="DEHYDRATASE YBIW-RELATED"/>
    <property type="match status" value="1"/>
</dbReference>
<sequence>MQLEQPPSYYNERIRKMKDKVVKTPPEICIERAKLFTESYKKTKGENPIIRFAKAMDYYLTNMSIKIWDEEYIIGNRCIKLVGTPMYPEARIDTIEQDIDTYDTRPIQKLFLTEKERQIIKDEIIPFWKNREETVHERFQSYLTPDLRDIMKKIVFTVDVELSSGIGHFLPGHENVLKYGINGLIQKAKENLELDSNENDKKIFLESVIIVLSAATKFIQSFSSLAKEMAEDEHKIKRQKELYEISEICDNISKHPASNLKEALQLIYFTHLITGLEDGGFAISVGRLDQYLYPYYLEDRKAGKIQKDEVQFLIECFFIKLSTLWNYVISKGVIAVEGPPISENLVIGGVDREGSDSTNELSIIILDAYTQIKTVQPTFSVRIHENTSEDFLIKVGESIKEGTSIALFNDQVMIPGLINRGFTLEDAREYAPIGCVEPQHPHKSFGSTNANQFNVVKCLELALNNGVDMISRKDYGLKNTKEITSYEDLWIAFKNQVSYFINYMVKTMHFLDKAIAELTPQPFLSASIDDCLGRGLDITKGGAIYDFTGPQLIGLATVADSLAVIKKIVFEDKLLTFKDLVQILAKNYRGVYQGRKGVEWREVFMNKVPKFGNDEDYVDEIAIDIVTFYCEEISKHSNYRGGMYNPGIYSTTFHLAFGVFTGASADGRKKTDPLSNGLGPTSCMDRKGPTAILNSVKKLRNDLMTNGNSLLLSFHPNTLKTEILIPLIRTFFIKDGGYHVQFNVVGKETLCYAQKNPSEYSGLVVRVAGYSVYFTELSKSAQDEIIARTEY</sequence>
<evidence type="ECO:0000256" key="2">
    <source>
        <dbReference type="ARBA" id="ARBA00023239"/>
    </source>
</evidence>
<feature type="domain" description="PFL" evidence="4">
    <location>
        <begin position="12"/>
        <end position="669"/>
    </location>
</feature>
<proteinExistence type="predicted"/>
<dbReference type="PROSITE" id="PS00850">
    <property type="entry name" value="GLY_RADICAL_1"/>
    <property type="match status" value="1"/>
</dbReference>
<feature type="domain" description="Glycine radical" evidence="3">
    <location>
        <begin position="676"/>
        <end position="791"/>
    </location>
</feature>
<dbReference type="InterPro" id="IPR010098">
    <property type="entry name" value="PFL2/GDeHydtase_fam"/>
</dbReference>
<accession>A0A0F9MS30</accession>
<dbReference type="PROSITE" id="PS51149">
    <property type="entry name" value="GLY_RADICAL_2"/>
    <property type="match status" value="1"/>
</dbReference>
<dbReference type="InterPro" id="IPR001150">
    <property type="entry name" value="Gly_radical"/>
</dbReference>
<dbReference type="PROSITE" id="PS51554">
    <property type="entry name" value="PFL"/>
    <property type="match status" value="1"/>
</dbReference>
<dbReference type="GO" id="GO:0016829">
    <property type="term" value="F:lyase activity"/>
    <property type="evidence" value="ECO:0007669"/>
    <property type="project" value="UniProtKB-KW"/>
</dbReference>
<evidence type="ECO:0000259" key="3">
    <source>
        <dbReference type="PROSITE" id="PS51149"/>
    </source>
</evidence>
<evidence type="ECO:0000259" key="4">
    <source>
        <dbReference type="PROSITE" id="PS51554"/>
    </source>
</evidence>
<dbReference type="GO" id="GO:0005829">
    <property type="term" value="C:cytosol"/>
    <property type="evidence" value="ECO:0007669"/>
    <property type="project" value="TreeGrafter"/>
</dbReference>
<dbReference type="SUPFAM" id="SSF51998">
    <property type="entry name" value="PFL-like glycyl radical enzymes"/>
    <property type="match status" value="1"/>
</dbReference>
<dbReference type="InterPro" id="IPR019777">
    <property type="entry name" value="Form_AcTrfase_GR_CS"/>
</dbReference>
<keyword evidence="1" id="KW-0556">Organic radical</keyword>
<dbReference type="NCBIfam" id="TIGR01774">
    <property type="entry name" value="PFL2-3"/>
    <property type="match status" value="1"/>
</dbReference>
<dbReference type="InterPro" id="IPR051215">
    <property type="entry name" value="GRE"/>
</dbReference>
<dbReference type="Pfam" id="PF02901">
    <property type="entry name" value="PFL-like"/>
    <property type="match status" value="1"/>
</dbReference>
<dbReference type="Gene3D" id="3.20.70.20">
    <property type="match status" value="1"/>
</dbReference>
<evidence type="ECO:0000313" key="5">
    <source>
        <dbReference type="EMBL" id="KKN10100.1"/>
    </source>
</evidence>
<dbReference type="EMBL" id="LAZR01004277">
    <property type="protein sequence ID" value="KKN10100.1"/>
    <property type="molecule type" value="Genomic_DNA"/>
</dbReference>
<dbReference type="PANTHER" id="PTHR43641">
    <property type="entry name" value="FORMATE ACETYLTRANSFERASE 3-RELATED"/>
    <property type="match status" value="1"/>
</dbReference>
<protein>
    <recommendedName>
        <fullName evidence="6">PFL domain-containing protein</fullName>
    </recommendedName>
</protein>
<dbReference type="InterPro" id="IPR004184">
    <property type="entry name" value="PFL_dom"/>
</dbReference>
<comment type="caution">
    <text evidence="5">The sequence shown here is derived from an EMBL/GenBank/DDBJ whole genome shotgun (WGS) entry which is preliminary data.</text>
</comment>
<dbReference type="AlphaFoldDB" id="A0A0F9MS30"/>
<keyword evidence="2" id="KW-0456">Lyase</keyword>
<dbReference type="Pfam" id="PF01228">
    <property type="entry name" value="Gly_radical"/>
    <property type="match status" value="1"/>
</dbReference>
<gene>
    <name evidence="5" type="ORF">LCGC14_1040010</name>
</gene>
<evidence type="ECO:0008006" key="6">
    <source>
        <dbReference type="Google" id="ProtNLM"/>
    </source>
</evidence>
<name>A0A0F9MS30_9ZZZZ</name>
<evidence type="ECO:0000256" key="1">
    <source>
        <dbReference type="ARBA" id="ARBA00022818"/>
    </source>
</evidence>
<organism evidence="5">
    <name type="scientific">marine sediment metagenome</name>
    <dbReference type="NCBI Taxonomy" id="412755"/>
    <lineage>
        <taxon>unclassified sequences</taxon>
        <taxon>metagenomes</taxon>
        <taxon>ecological metagenomes</taxon>
    </lineage>
</organism>
<reference evidence="5" key="1">
    <citation type="journal article" date="2015" name="Nature">
        <title>Complex archaea that bridge the gap between prokaryotes and eukaryotes.</title>
        <authorList>
            <person name="Spang A."/>
            <person name="Saw J.H."/>
            <person name="Jorgensen S.L."/>
            <person name="Zaremba-Niedzwiedzka K."/>
            <person name="Martijn J."/>
            <person name="Lind A.E."/>
            <person name="van Eijk R."/>
            <person name="Schleper C."/>
            <person name="Guy L."/>
            <person name="Ettema T.J."/>
        </authorList>
    </citation>
    <scope>NUCLEOTIDE SEQUENCE</scope>
</reference>